<keyword evidence="2" id="KW-1185">Reference proteome</keyword>
<protein>
    <submittedName>
        <fullName evidence="1">Uncharacterized protein</fullName>
    </submittedName>
</protein>
<dbReference type="EMBL" id="BONW01000022">
    <property type="protein sequence ID" value="GIG89878.1"/>
    <property type="molecule type" value="Genomic_DNA"/>
</dbReference>
<evidence type="ECO:0000313" key="1">
    <source>
        <dbReference type="EMBL" id="GIG89878.1"/>
    </source>
</evidence>
<sequence>MSIRRSGHGTAFGGWAMLHSPGTVRRLVAELPAAGESRIDAGRPDKYGDRYVAVDGSLA</sequence>
<reference evidence="1 2" key="1">
    <citation type="submission" date="2021-01" db="EMBL/GenBank/DDBJ databases">
        <title>Whole genome shotgun sequence of Plantactinospora endophytica NBRC 110450.</title>
        <authorList>
            <person name="Komaki H."/>
            <person name="Tamura T."/>
        </authorList>
    </citation>
    <scope>NUCLEOTIDE SEQUENCE [LARGE SCALE GENOMIC DNA]</scope>
    <source>
        <strain evidence="1 2">NBRC 110450</strain>
    </source>
</reference>
<organism evidence="1 2">
    <name type="scientific">Plantactinospora endophytica</name>
    <dbReference type="NCBI Taxonomy" id="673535"/>
    <lineage>
        <taxon>Bacteria</taxon>
        <taxon>Bacillati</taxon>
        <taxon>Actinomycetota</taxon>
        <taxon>Actinomycetes</taxon>
        <taxon>Micromonosporales</taxon>
        <taxon>Micromonosporaceae</taxon>
        <taxon>Plantactinospora</taxon>
    </lineage>
</organism>
<dbReference type="RefSeq" id="WP_203868329.1">
    <property type="nucleotide sequence ID" value="NZ_BONW01000022.1"/>
</dbReference>
<gene>
    <name evidence="1" type="ORF">Pen02_48140</name>
</gene>
<proteinExistence type="predicted"/>
<dbReference type="Proteomes" id="UP000646749">
    <property type="component" value="Unassembled WGS sequence"/>
</dbReference>
<accession>A0ABQ4E587</accession>
<name>A0ABQ4E587_9ACTN</name>
<evidence type="ECO:0000313" key="2">
    <source>
        <dbReference type="Proteomes" id="UP000646749"/>
    </source>
</evidence>
<comment type="caution">
    <text evidence="1">The sequence shown here is derived from an EMBL/GenBank/DDBJ whole genome shotgun (WGS) entry which is preliminary data.</text>
</comment>